<protein>
    <submittedName>
        <fullName evidence="2">Beta-propeller repeat-containing protein</fullName>
    </submittedName>
</protein>
<dbReference type="InterPro" id="IPR010620">
    <property type="entry name" value="SBBP_repeat"/>
</dbReference>
<dbReference type="PANTHER" id="PTHR35580:SF1">
    <property type="entry name" value="PHYTASE-LIKE DOMAIN-CONTAINING PROTEIN"/>
    <property type="match status" value="1"/>
</dbReference>
<dbReference type="EMBL" id="FOAP01000030">
    <property type="protein sequence ID" value="SEN08192.1"/>
    <property type="molecule type" value="Genomic_DNA"/>
</dbReference>
<sequence>MSVYLSFRTLLAATAAGTLAAGCSPEELPAAPTHGGFEWSTQGWSLVGTHFGTYQHDEATDLWVHPYSGAVYVSGYENGSLGQSAVEPSGNADGLIISLPSNLDWQQAKVLKFESYDGKAEVIEAISAKPVQGQETFDLYFAGRTAGTFGTANAGQFDTLVGWTNHGLSSKRVFQFGTERPQHPRRLALDGRGGIVVSGYDDIYIPSNYVETWEDPFVMKLQRSNDTLAHATGWPLQFSTPFTDTLPGMAMKTEANAPIYITGANAAGSGRGMFVKKLRPDGSLEWTAQQSPISLDMGAALHVLPDNTVLFAGSSYADFGQGTIGEQDVVVRRLRPDNNGQPIWTKTYGTTSSEWVTDLTVDADGNIYVVGQTLGSFDPNIPPSLEESDIFLLKLAPDGTSPQYFQIGSPGEDYPASVAVNGNGDIFVAGYTTGTLIPGKPYKAGRDGFVFRVTPPGFGTGSTRQ</sequence>
<dbReference type="Proteomes" id="UP000182719">
    <property type="component" value="Unassembled WGS sequence"/>
</dbReference>
<organism evidence="2 3">
    <name type="scientific">Stigmatella aurantiaca</name>
    <dbReference type="NCBI Taxonomy" id="41"/>
    <lineage>
        <taxon>Bacteria</taxon>
        <taxon>Pseudomonadati</taxon>
        <taxon>Myxococcota</taxon>
        <taxon>Myxococcia</taxon>
        <taxon>Myxococcales</taxon>
        <taxon>Cystobacterineae</taxon>
        <taxon>Archangiaceae</taxon>
        <taxon>Stigmatella</taxon>
    </lineage>
</organism>
<dbReference type="InterPro" id="IPR052918">
    <property type="entry name" value="Motility_Chemotaxis_Reg"/>
</dbReference>
<evidence type="ECO:0000313" key="3">
    <source>
        <dbReference type="Proteomes" id="UP000182719"/>
    </source>
</evidence>
<keyword evidence="1" id="KW-0732">Signal</keyword>
<dbReference type="RefSeq" id="WP_075010925.1">
    <property type="nucleotide sequence ID" value="NZ_FOAP01000030.1"/>
</dbReference>
<gene>
    <name evidence="2" type="ORF">SAMN05444354_13037</name>
</gene>
<proteinExistence type="predicted"/>
<dbReference type="Pfam" id="PF06739">
    <property type="entry name" value="SBBP"/>
    <property type="match status" value="2"/>
</dbReference>
<feature type="chain" id="PRO_5010377920" evidence="1">
    <location>
        <begin position="21"/>
        <end position="465"/>
    </location>
</feature>
<evidence type="ECO:0000256" key="1">
    <source>
        <dbReference type="SAM" id="SignalP"/>
    </source>
</evidence>
<reference evidence="3" key="1">
    <citation type="submission" date="2016-10" db="EMBL/GenBank/DDBJ databases">
        <authorList>
            <person name="Varghese N."/>
            <person name="Submissions S."/>
        </authorList>
    </citation>
    <scope>NUCLEOTIDE SEQUENCE [LARGE SCALE GENOMIC DNA]</scope>
    <source>
        <strain evidence="3">DSM 17044</strain>
    </source>
</reference>
<feature type="signal peptide" evidence="1">
    <location>
        <begin position="1"/>
        <end position="20"/>
    </location>
</feature>
<evidence type="ECO:0000313" key="2">
    <source>
        <dbReference type="EMBL" id="SEN08192.1"/>
    </source>
</evidence>
<dbReference type="AlphaFoldDB" id="A0A1H8DLK8"/>
<dbReference type="SUPFAM" id="SSF101898">
    <property type="entry name" value="NHL repeat"/>
    <property type="match status" value="1"/>
</dbReference>
<dbReference type="Gene3D" id="2.80.10.50">
    <property type="match status" value="1"/>
</dbReference>
<keyword evidence="3" id="KW-1185">Reference proteome</keyword>
<dbReference type="PANTHER" id="PTHR35580">
    <property type="entry name" value="CELL SURFACE GLYCOPROTEIN (S-LAYER PROTEIN)-LIKE PROTEIN"/>
    <property type="match status" value="1"/>
</dbReference>
<name>A0A1H8DLK8_STIAU</name>
<accession>A0A1H8DLK8</accession>